<dbReference type="EMBL" id="JANPWB010000015">
    <property type="protein sequence ID" value="KAJ1089050.1"/>
    <property type="molecule type" value="Genomic_DNA"/>
</dbReference>
<comment type="caution">
    <text evidence="2">The sequence shown here is derived from an EMBL/GenBank/DDBJ whole genome shotgun (WGS) entry which is preliminary data.</text>
</comment>
<accession>A0AAV7LF19</accession>
<sequence>MGIWHATAKDVQTLGVYGRRSTHCRKRWEDLRRWAWKTVEAQLRMASQQERGARRTLTPLMARMLAVAYPELDGRLEASQQPQGASSGGGAEALATEGAASHRTQEADSSDSSDGEGTSGTEGSTTTETEGDSLYTDTSSTGSSLVVLDPSVTTPATGTATTPVPAPPSQQPLSEFPVPAHPRGWASPSPQAPWALPQLALLP</sequence>
<dbReference type="Proteomes" id="UP001066276">
    <property type="component" value="Chromosome 11"/>
</dbReference>
<evidence type="ECO:0000313" key="2">
    <source>
        <dbReference type="EMBL" id="KAJ1089050.1"/>
    </source>
</evidence>
<feature type="compositionally biased region" description="Low complexity" evidence="1">
    <location>
        <begin position="115"/>
        <end position="128"/>
    </location>
</feature>
<feature type="compositionally biased region" description="Low complexity" evidence="1">
    <location>
        <begin position="150"/>
        <end position="163"/>
    </location>
</feature>
<keyword evidence="3" id="KW-1185">Reference proteome</keyword>
<proteinExistence type="predicted"/>
<dbReference type="AlphaFoldDB" id="A0AAV7LF19"/>
<protein>
    <submittedName>
        <fullName evidence="2">Uncharacterized protein</fullName>
    </submittedName>
</protein>
<evidence type="ECO:0000313" key="3">
    <source>
        <dbReference type="Proteomes" id="UP001066276"/>
    </source>
</evidence>
<feature type="compositionally biased region" description="Low complexity" evidence="1">
    <location>
        <begin position="185"/>
        <end position="203"/>
    </location>
</feature>
<gene>
    <name evidence="2" type="ORF">NDU88_002203</name>
</gene>
<feature type="region of interest" description="Disordered" evidence="1">
    <location>
        <begin position="76"/>
        <end position="203"/>
    </location>
</feature>
<evidence type="ECO:0000256" key="1">
    <source>
        <dbReference type="SAM" id="MobiDB-lite"/>
    </source>
</evidence>
<reference evidence="2" key="1">
    <citation type="journal article" date="2022" name="bioRxiv">
        <title>Sequencing and chromosome-scale assembly of the giantPleurodeles waltlgenome.</title>
        <authorList>
            <person name="Brown T."/>
            <person name="Elewa A."/>
            <person name="Iarovenko S."/>
            <person name="Subramanian E."/>
            <person name="Araus A.J."/>
            <person name="Petzold A."/>
            <person name="Susuki M."/>
            <person name="Suzuki K.-i.T."/>
            <person name="Hayashi T."/>
            <person name="Toyoda A."/>
            <person name="Oliveira C."/>
            <person name="Osipova E."/>
            <person name="Leigh N.D."/>
            <person name="Simon A."/>
            <person name="Yun M.H."/>
        </authorList>
    </citation>
    <scope>NUCLEOTIDE SEQUENCE</scope>
    <source>
        <strain evidence="2">20211129_DDA</strain>
        <tissue evidence="2">Liver</tissue>
    </source>
</reference>
<feature type="compositionally biased region" description="Polar residues" evidence="1">
    <location>
        <begin position="135"/>
        <end position="144"/>
    </location>
</feature>
<organism evidence="2 3">
    <name type="scientific">Pleurodeles waltl</name>
    <name type="common">Iberian ribbed newt</name>
    <dbReference type="NCBI Taxonomy" id="8319"/>
    <lineage>
        <taxon>Eukaryota</taxon>
        <taxon>Metazoa</taxon>
        <taxon>Chordata</taxon>
        <taxon>Craniata</taxon>
        <taxon>Vertebrata</taxon>
        <taxon>Euteleostomi</taxon>
        <taxon>Amphibia</taxon>
        <taxon>Batrachia</taxon>
        <taxon>Caudata</taxon>
        <taxon>Salamandroidea</taxon>
        <taxon>Salamandridae</taxon>
        <taxon>Pleurodelinae</taxon>
        <taxon>Pleurodeles</taxon>
    </lineage>
</organism>
<name>A0AAV7LF19_PLEWA</name>
<feature type="compositionally biased region" description="Low complexity" evidence="1">
    <location>
        <begin position="92"/>
        <end position="101"/>
    </location>
</feature>